<organism evidence="1 2">
    <name type="scientific">Portunus trituberculatus</name>
    <name type="common">Swimming crab</name>
    <name type="synonym">Neptunus trituberculatus</name>
    <dbReference type="NCBI Taxonomy" id="210409"/>
    <lineage>
        <taxon>Eukaryota</taxon>
        <taxon>Metazoa</taxon>
        <taxon>Ecdysozoa</taxon>
        <taxon>Arthropoda</taxon>
        <taxon>Crustacea</taxon>
        <taxon>Multicrustacea</taxon>
        <taxon>Malacostraca</taxon>
        <taxon>Eumalacostraca</taxon>
        <taxon>Eucarida</taxon>
        <taxon>Decapoda</taxon>
        <taxon>Pleocyemata</taxon>
        <taxon>Brachyura</taxon>
        <taxon>Eubrachyura</taxon>
        <taxon>Portunoidea</taxon>
        <taxon>Portunidae</taxon>
        <taxon>Portuninae</taxon>
        <taxon>Portunus</taxon>
    </lineage>
</organism>
<keyword evidence="2" id="KW-1185">Reference proteome</keyword>
<reference evidence="1 2" key="1">
    <citation type="submission" date="2019-05" db="EMBL/GenBank/DDBJ databases">
        <title>Another draft genome of Portunus trituberculatus and its Hox gene families provides insights of decapod evolution.</title>
        <authorList>
            <person name="Jeong J.-H."/>
            <person name="Song I."/>
            <person name="Kim S."/>
            <person name="Choi T."/>
            <person name="Kim D."/>
            <person name="Ryu S."/>
            <person name="Kim W."/>
        </authorList>
    </citation>
    <scope>NUCLEOTIDE SEQUENCE [LARGE SCALE GENOMIC DNA]</scope>
    <source>
        <tissue evidence="1">Muscle</tissue>
    </source>
</reference>
<dbReference type="Proteomes" id="UP000324222">
    <property type="component" value="Unassembled WGS sequence"/>
</dbReference>
<evidence type="ECO:0000313" key="2">
    <source>
        <dbReference type="Proteomes" id="UP000324222"/>
    </source>
</evidence>
<evidence type="ECO:0000313" key="1">
    <source>
        <dbReference type="EMBL" id="MPC73179.1"/>
    </source>
</evidence>
<comment type="caution">
    <text evidence="1">The sequence shown here is derived from an EMBL/GenBank/DDBJ whole genome shotgun (WGS) entry which is preliminary data.</text>
</comment>
<protein>
    <submittedName>
        <fullName evidence="1">Uncharacterized protein</fullName>
    </submittedName>
</protein>
<accession>A0A5B7HTT3</accession>
<gene>
    <name evidence="1" type="ORF">E2C01_067497</name>
</gene>
<sequence>MAPQTEATAQYENDNSWDTPALISAFLQRVADIDGLCRNQSHIAGRMETWSCSDVQPLHLGRLPLPLLAITQHTHALKHCTHVIQTQDFHPPPSFMGCGARLSVPLLRTVHRGKHLLVT</sequence>
<dbReference type="AlphaFoldDB" id="A0A5B7HTT3"/>
<proteinExistence type="predicted"/>
<name>A0A5B7HTT3_PORTR</name>
<dbReference type="EMBL" id="VSRR010036248">
    <property type="protein sequence ID" value="MPC73179.1"/>
    <property type="molecule type" value="Genomic_DNA"/>
</dbReference>